<feature type="chain" id="PRO_5035201076" evidence="1">
    <location>
        <begin position="22"/>
        <end position="225"/>
    </location>
</feature>
<proteinExistence type="predicted"/>
<dbReference type="GO" id="GO:0006355">
    <property type="term" value="P:regulation of DNA-templated transcription"/>
    <property type="evidence" value="ECO:0007669"/>
    <property type="project" value="TreeGrafter"/>
</dbReference>
<dbReference type="InterPro" id="IPR002818">
    <property type="entry name" value="DJ-1/PfpI"/>
</dbReference>
<keyword evidence="1" id="KW-0732">Signal</keyword>
<reference evidence="3" key="1">
    <citation type="submission" date="2021-03" db="EMBL/GenBank/DDBJ databases">
        <authorList>
            <person name="Wang G."/>
        </authorList>
    </citation>
    <scope>NUCLEOTIDE SEQUENCE</scope>
    <source>
        <strain evidence="3">KCTC 12899</strain>
    </source>
</reference>
<keyword evidence="4" id="KW-1185">Reference proteome</keyword>
<dbReference type="CDD" id="cd03139">
    <property type="entry name" value="GATase1_PfpI_2"/>
    <property type="match status" value="1"/>
</dbReference>
<dbReference type="Pfam" id="PF01965">
    <property type="entry name" value="DJ-1_PfpI"/>
    <property type="match status" value="1"/>
</dbReference>
<name>A0A8J7Q5F4_9BACT</name>
<dbReference type="Proteomes" id="UP000664417">
    <property type="component" value="Unassembled WGS sequence"/>
</dbReference>
<comment type="caution">
    <text evidence="3">The sequence shown here is derived from an EMBL/GenBank/DDBJ whole genome shotgun (WGS) entry which is preliminary data.</text>
</comment>
<feature type="signal peptide" evidence="1">
    <location>
        <begin position="1"/>
        <end position="21"/>
    </location>
</feature>
<dbReference type="AlphaFoldDB" id="A0A8J7Q5F4"/>
<feature type="domain" description="DJ-1/PfpI" evidence="2">
    <location>
        <begin position="59"/>
        <end position="189"/>
    </location>
</feature>
<organism evidence="3 4">
    <name type="scientific">Acanthopleuribacter pedis</name>
    <dbReference type="NCBI Taxonomy" id="442870"/>
    <lineage>
        <taxon>Bacteria</taxon>
        <taxon>Pseudomonadati</taxon>
        <taxon>Acidobacteriota</taxon>
        <taxon>Holophagae</taxon>
        <taxon>Acanthopleuribacterales</taxon>
        <taxon>Acanthopleuribacteraceae</taxon>
        <taxon>Acanthopleuribacter</taxon>
    </lineage>
</organism>
<sequence length="225" mass="24261">MFINRLFLQALAFLCFVSLHAGDKPLAVGILVYDGLTISEVTGALETYGMPAADGTHYFNVWLVGETKAAVTSHEGLRFLPNTTMAECPPLDVLVVPGSYNAAKSENNLAVRRFLQARAPAARYLTSHCAGAFVLGNASLLDGKRATTYVTGGPLLQKRFPAAAVQPESERFVVDGKLVTSNGALVSYEASLWVVRQLAGNAHADYVDQRLYLSRLKADTATPNR</sequence>
<dbReference type="Gene3D" id="3.40.50.880">
    <property type="match status" value="1"/>
</dbReference>
<evidence type="ECO:0000313" key="3">
    <source>
        <dbReference type="EMBL" id="MBO1319425.1"/>
    </source>
</evidence>
<dbReference type="PANTHER" id="PTHR43130">
    <property type="entry name" value="ARAC-FAMILY TRANSCRIPTIONAL REGULATOR"/>
    <property type="match status" value="1"/>
</dbReference>
<protein>
    <submittedName>
        <fullName evidence="3">DJ-1/PfpI family protein</fullName>
    </submittedName>
</protein>
<evidence type="ECO:0000259" key="2">
    <source>
        <dbReference type="Pfam" id="PF01965"/>
    </source>
</evidence>
<dbReference type="InterPro" id="IPR029062">
    <property type="entry name" value="Class_I_gatase-like"/>
</dbReference>
<dbReference type="RefSeq" id="WP_207859252.1">
    <property type="nucleotide sequence ID" value="NZ_JAFREP010000011.1"/>
</dbReference>
<evidence type="ECO:0000256" key="1">
    <source>
        <dbReference type="SAM" id="SignalP"/>
    </source>
</evidence>
<evidence type="ECO:0000313" key="4">
    <source>
        <dbReference type="Proteomes" id="UP000664417"/>
    </source>
</evidence>
<dbReference type="PANTHER" id="PTHR43130:SF14">
    <property type="entry name" value="DJ-1_PFPI DOMAIN-CONTAINING PROTEIN"/>
    <property type="match status" value="1"/>
</dbReference>
<dbReference type="InterPro" id="IPR052158">
    <property type="entry name" value="INH-QAR"/>
</dbReference>
<accession>A0A8J7Q5F4</accession>
<gene>
    <name evidence="3" type="ORF">J3U88_13205</name>
</gene>
<dbReference type="SUPFAM" id="SSF52317">
    <property type="entry name" value="Class I glutamine amidotransferase-like"/>
    <property type="match status" value="1"/>
</dbReference>
<dbReference type="EMBL" id="JAFREP010000011">
    <property type="protein sequence ID" value="MBO1319425.1"/>
    <property type="molecule type" value="Genomic_DNA"/>
</dbReference>